<reference evidence="6" key="1">
    <citation type="journal article" date="2020" name="Stud. Mycol.">
        <title>101 Dothideomycetes genomes: a test case for predicting lifestyles and emergence of pathogens.</title>
        <authorList>
            <person name="Haridas S."/>
            <person name="Albert R."/>
            <person name="Binder M."/>
            <person name="Bloem J."/>
            <person name="Labutti K."/>
            <person name="Salamov A."/>
            <person name="Andreopoulos B."/>
            <person name="Baker S."/>
            <person name="Barry K."/>
            <person name="Bills G."/>
            <person name="Bluhm B."/>
            <person name="Cannon C."/>
            <person name="Castanera R."/>
            <person name="Culley D."/>
            <person name="Daum C."/>
            <person name="Ezra D."/>
            <person name="Gonzalez J."/>
            <person name="Henrissat B."/>
            <person name="Kuo A."/>
            <person name="Liang C."/>
            <person name="Lipzen A."/>
            <person name="Lutzoni F."/>
            <person name="Magnuson J."/>
            <person name="Mondo S."/>
            <person name="Nolan M."/>
            <person name="Ohm R."/>
            <person name="Pangilinan J."/>
            <person name="Park H.-J."/>
            <person name="Ramirez L."/>
            <person name="Alfaro M."/>
            <person name="Sun H."/>
            <person name="Tritt A."/>
            <person name="Yoshinaga Y."/>
            <person name="Zwiers L.-H."/>
            <person name="Turgeon B."/>
            <person name="Goodwin S."/>
            <person name="Spatafora J."/>
            <person name="Crous P."/>
            <person name="Grigoriev I."/>
        </authorList>
    </citation>
    <scope>NUCLEOTIDE SEQUENCE</scope>
    <source>
        <strain evidence="6">HMLAC05119</strain>
    </source>
</reference>
<dbReference type="InterPro" id="IPR007219">
    <property type="entry name" value="XnlR_reg_dom"/>
</dbReference>
<evidence type="ECO:0000256" key="4">
    <source>
        <dbReference type="SAM" id="MobiDB-lite"/>
    </source>
</evidence>
<dbReference type="CDD" id="cd00067">
    <property type="entry name" value="GAL4"/>
    <property type="match status" value="1"/>
</dbReference>
<keyword evidence="1" id="KW-0479">Metal-binding</keyword>
<evidence type="ECO:0000313" key="7">
    <source>
        <dbReference type="Proteomes" id="UP000800096"/>
    </source>
</evidence>
<dbReference type="GO" id="GO:0006351">
    <property type="term" value="P:DNA-templated transcription"/>
    <property type="evidence" value="ECO:0007669"/>
    <property type="project" value="InterPro"/>
</dbReference>
<keyword evidence="2" id="KW-0539">Nucleus</keyword>
<dbReference type="SMART" id="SM00066">
    <property type="entry name" value="GAL4"/>
    <property type="match status" value="1"/>
</dbReference>
<dbReference type="Gene3D" id="4.10.240.10">
    <property type="entry name" value="Zn(2)-C6 fungal-type DNA-binding domain"/>
    <property type="match status" value="1"/>
</dbReference>
<dbReference type="InterPro" id="IPR053187">
    <property type="entry name" value="Notoamide_regulator"/>
</dbReference>
<feature type="compositionally biased region" description="Basic and acidic residues" evidence="4">
    <location>
        <begin position="1"/>
        <end position="13"/>
    </location>
</feature>
<keyword evidence="7" id="KW-1185">Reference proteome</keyword>
<dbReference type="GO" id="GO:0003677">
    <property type="term" value="F:DNA binding"/>
    <property type="evidence" value="ECO:0007669"/>
    <property type="project" value="InterPro"/>
</dbReference>
<dbReference type="SUPFAM" id="SSF57701">
    <property type="entry name" value="Zn2/Cys6 DNA-binding domain"/>
    <property type="match status" value="1"/>
</dbReference>
<proteinExistence type="predicted"/>
<feature type="domain" description="Zn(2)-C6 fungal-type" evidence="5">
    <location>
        <begin position="44"/>
        <end position="74"/>
    </location>
</feature>
<feature type="region of interest" description="Disordered" evidence="4">
    <location>
        <begin position="1"/>
        <end position="37"/>
    </location>
</feature>
<dbReference type="PROSITE" id="PS00463">
    <property type="entry name" value="ZN2_CY6_FUNGAL_1"/>
    <property type="match status" value="1"/>
</dbReference>
<dbReference type="Proteomes" id="UP000800096">
    <property type="component" value="Unassembled WGS sequence"/>
</dbReference>
<dbReference type="AlphaFoldDB" id="A0A6A5QEP9"/>
<accession>A0A6A5QEP9</accession>
<protein>
    <recommendedName>
        <fullName evidence="5">Zn(2)-C6 fungal-type domain-containing protein</fullName>
    </recommendedName>
</protein>
<dbReference type="PANTHER" id="PTHR47256:SF1">
    <property type="entry name" value="ZN(II)2CYS6 TRANSCRIPTION FACTOR (EUROFUNG)"/>
    <property type="match status" value="1"/>
</dbReference>
<evidence type="ECO:0000259" key="5">
    <source>
        <dbReference type="PROSITE" id="PS50048"/>
    </source>
</evidence>
<evidence type="ECO:0000256" key="3">
    <source>
        <dbReference type="SAM" id="Coils"/>
    </source>
</evidence>
<dbReference type="InterPro" id="IPR001138">
    <property type="entry name" value="Zn2Cys6_DnaBD"/>
</dbReference>
<dbReference type="PANTHER" id="PTHR47256">
    <property type="entry name" value="ZN(II)2CYS6 TRANSCRIPTION FACTOR (EUROFUNG)-RELATED"/>
    <property type="match status" value="1"/>
</dbReference>
<dbReference type="Pfam" id="PF00172">
    <property type="entry name" value="Zn_clus"/>
    <property type="match status" value="1"/>
</dbReference>
<evidence type="ECO:0000256" key="1">
    <source>
        <dbReference type="ARBA" id="ARBA00022723"/>
    </source>
</evidence>
<dbReference type="InterPro" id="IPR036864">
    <property type="entry name" value="Zn2-C6_fun-type_DNA-bd_sf"/>
</dbReference>
<dbReference type="OrthoDB" id="426882at2759"/>
<organism evidence="6 7">
    <name type="scientific">Ampelomyces quisqualis</name>
    <name type="common">Powdery mildew agent</name>
    <dbReference type="NCBI Taxonomy" id="50730"/>
    <lineage>
        <taxon>Eukaryota</taxon>
        <taxon>Fungi</taxon>
        <taxon>Dikarya</taxon>
        <taxon>Ascomycota</taxon>
        <taxon>Pezizomycotina</taxon>
        <taxon>Dothideomycetes</taxon>
        <taxon>Pleosporomycetidae</taxon>
        <taxon>Pleosporales</taxon>
        <taxon>Pleosporineae</taxon>
        <taxon>Phaeosphaeriaceae</taxon>
        <taxon>Ampelomyces</taxon>
    </lineage>
</organism>
<evidence type="ECO:0000313" key="6">
    <source>
        <dbReference type="EMBL" id="KAF1912974.1"/>
    </source>
</evidence>
<dbReference type="EMBL" id="ML979139">
    <property type="protein sequence ID" value="KAF1912974.1"/>
    <property type="molecule type" value="Genomic_DNA"/>
</dbReference>
<dbReference type="PROSITE" id="PS50048">
    <property type="entry name" value="ZN2_CY6_FUNGAL_2"/>
    <property type="match status" value="1"/>
</dbReference>
<feature type="coiled-coil region" evidence="3">
    <location>
        <begin position="72"/>
        <end position="106"/>
    </location>
</feature>
<dbReference type="GO" id="GO:0008270">
    <property type="term" value="F:zinc ion binding"/>
    <property type="evidence" value="ECO:0007669"/>
    <property type="project" value="InterPro"/>
</dbReference>
<keyword evidence="3" id="KW-0175">Coiled coil</keyword>
<dbReference type="GO" id="GO:0000981">
    <property type="term" value="F:DNA-binding transcription factor activity, RNA polymerase II-specific"/>
    <property type="evidence" value="ECO:0007669"/>
    <property type="project" value="InterPro"/>
</dbReference>
<name>A0A6A5QEP9_AMPQU</name>
<sequence length="705" mass="80494">MDTAHNVRSDSEATGRNPPVLLPAPPGTRKQPAIKPVRQKRTAACKACRTRKIRCNGGIPTCDRCAASNTTCQYIETEAREARRRYKELRDRRSAHEELLELLTTLSDTDSFEVIRRLKAGDDVQRLLNQAKDGDLLMQISLVPETRRRYDLPYVASMPESILNQDNHYLNSVVFQTSFNTPEASRKALTHGAQQSEYHSMYLMPYHAAEMVDPLLDVSVSGWTSVISDNELLRHLLGAYFVHQHPRFFPFHKDIFLRDMGGRRARFCSPLLVNAVLAAGAQCCHSISKRNRFWHPQNLAYRFTAEANRLWDLACLGESKLTTIQAATILNRVMNLNGLDRIGYAYLERSLAMAHDLQIFGSQADEATKMQKVRLVTAWSLFNWQVVSSYYFFRPPFLNRPPEIPLPDPMAHSPWYGELWLLYPADAAPTVISYGCDFKERSALRVIMNEIARHLYTKSGRHRDLSLDRFLGFRSRLENWFSDLPEALTPDKIALPSQFELHLEYHSTVSQLFQLQVDNNTRQRTSLASLLTKTPEDLVASANLSLETLLRLYYIRHSYDSHNGMIVYFSILVGNMAIEALSRARNGTSQVAVDEKVLRQTLILCARGLESQGQSYHLANLAFRAFQDRVDPTDLQVLQSYCKPRDLDAEQDSIAQHSYSHWPLPIIKLNEDPKSATLDTLLEEYRHLELEDESDMSIDGRSTGE</sequence>
<gene>
    <name evidence="6" type="ORF">BDU57DRAFT_340740</name>
</gene>
<dbReference type="CDD" id="cd12148">
    <property type="entry name" value="fungal_TF_MHR"/>
    <property type="match status" value="1"/>
</dbReference>
<dbReference type="Pfam" id="PF04082">
    <property type="entry name" value="Fungal_trans"/>
    <property type="match status" value="1"/>
</dbReference>
<evidence type="ECO:0000256" key="2">
    <source>
        <dbReference type="ARBA" id="ARBA00023242"/>
    </source>
</evidence>